<evidence type="ECO:0000313" key="1">
    <source>
        <dbReference type="EMBL" id="GEU70258.1"/>
    </source>
</evidence>
<name>A0A6L2M8J0_TANCI</name>
<dbReference type="EMBL" id="BKCJ010006082">
    <property type="protein sequence ID" value="GEU70258.1"/>
    <property type="molecule type" value="Genomic_DNA"/>
</dbReference>
<protein>
    <submittedName>
        <fullName evidence="1">Uncharacterized protein</fullName>
    </submittedName>
</protein>
<sequence length="243" mass="26643">MAPRGCSNTSAQVKVCAFDNRGVGRSYIPAKTSKYIALYLAETSAHDWNLFSYHLLALHSHTKPMRMSFVIEIGNENENWNGKQEGVSKHKVLQGYALARILESFKEYLRSLATTHMIIPQIKILPTINMMTEVEYTRGETRIQVANSTGYAGLGTGQNHQLRPSNEGNANGLSPWQSKSIPCGIGEQGHMGGVSKVRECLCTAQVQGNSWDDEGIVFVVLAGDSVETDSIVGKTGPEFIPQL</sequence>
<reference evidence="1" key="1">
    <citation type="journal article" date="2019" name="Sci. Rep.">
        <title>Draft genome of Tanacetum cinerariifolium, the natural source of mosquito coil.</title>
        <authorList>
            <person name="Yamashiro T."/>
            <person name="Shiraishi A."/>
            <person name="Satake H."/>
            <person name="Nakayama K."/>
        </authorList>
    </citation>
    <scope>NUCLEOTIDE SEQUENCE</scope>
</reference>
<accession>A0A6L2M8J0</accession>
<comment type="caution">
    <text evidence="1">The sequence shown here is derived from an EMBL/GenBank/DDBJ whole genome shotgun (WGS) entry which is preliminary data.</text>
</comment>
<proteinExistence type="predicted"/>
<organism evidence="1">
    <name type="scientific">Tanacetum cinerariifolium</name>
    <name type="common">Dalmatian daisy</name>
    <name type="synonym">Chrysanthemum cinerariifolium</name>
    <dbReference type="NCBI Taxonomy" id="118510"/>
    <lineage>
        <taxon>Eukaryota</taxon>
        <taxon>Viridiplantae</taxon>
        <taxon>Streptophyta</taxon>
        <taxon>Embryophyta</taxon>
        <taxon>Tracheophyta</taxon>
        <taxon>Spermatophyta</taxon>
        <taxon>Magnoliopsida</taxon>
        <taxon>eudicotyledons</taxon>
        <taxon>Gunneridae</taxon>
        <taxon>Pentapetalae</taxon>
        <taxon>asterids</taxon>
        <taxon>campanulids</taxon>
        <taxon>Asterales</taxon>
        <taxon>Asteraceae</taxon>
        <taxon>Asteroideae</taxon>
        <taxon>Anthemideae</taxon>
        <taxon>Anthemidinae</taxon>
        <taxon>Tanacetum</taxon>
    </lineage>
</organism>
<gene>
    <name evidence="1" type="ORF">Tci_042236</name>
</gene>
<dbReference type="AlphaFoldDB" id="A0A6L2M8J0"/>